<evidence type="ECO:0000313" key="1">
    <source>
        <dbReference type="EMBL" id="GGK02467.1"/>
    </source>
</evidence>
<accession>A0A917PZT5</accession>
<name>A0A917PZT5_9BACI</name>
<proteinExistence type="predicted"/>
<comment type="caution">
    <text evidence="1">The sequence shown here is derived from an EMBL/GenBank/DDBJ whole genome shotgun (WGS) entry which is preliminary data.</text>
</comment>
<organism evidence="1 2">
    <name type="scientific">Lentibacillus kapialis</name>
    <dbReference type="NCBI Taxonomy" id="340214"/>
    <lineage>
        <taxon>Bacteria</taxon>
        <taxon>Bacillati</taxon>
        <taxon>Bacillota</taxon>
        <taxon>Bacilli</taxon>
        <taxon>Bacillales</taxon>
        <taxon>Bacillaceae</taxon>
        <taxon>Lentibacillus</taxon>
    </lineage>
</organism>
<evidence type="ECO:0008006" key="3">
    <source>
        <dbReference type="Google" id="ProtNLM"/>
    </source>
</evidence>
<evidence type="ECO:0000313" key="2">
    <source>
        <dbReference type="Proteomes" id="UP000658382"/>
    </source>
</evidence>
<dbReference type="RefSeq" id="WP_188633532.1">
    <property type="nucleotide sequence ID" value="NZ_BMNQ01000044.1"/>
</dbReference>
<keyword evidence="2" id="KW-1185">Reference proteome</keyword>
<reference evidence="1" key="1">
    <citation type="journal article" date="2014" name="Int. J. Syst. Evol. Microbiol.">
        <title>Complete genome sequence of Corynebacterium casei LMG S-19264T (=DSM 44701T), isolated from a smear-ripened cheese.</title>
        <authorList>
            <consortium name="US DOE Joint Genome Institute (JGI-PGF)"/>
            <person name="Walter F."/>
            <person name="Albersmeier A."/>
            <person name="Kalinowski J."/>
            <person name="Ruckert C."/>
        </authorList>
    </citation>
    <scope>NUCLEOTIDE SEQUENCE</scope>
    <source>
        <strain evidence="1">JCM 12580</strain>
    </source>
</reference>
<dbReference type="AlphaFoldDB" id="A0A917PZT5"/>
<protein>
    <recommendedName>
        <fullName evidence="3">Transposase DDE domain-containing protein</fullName>
    </recommendedName>
</protein>
<dbReference type="EMBL" id="BMNQ01000044">
    <property type="protein sequence ID" value="GGK02467.1"/>
    <property type="molecule type" value="Genomic_DNA"/>
</dbReference>
<gene>
    <name evidence="1" type="ORF">GCM10007063_25960</name>
</gene>
<sequence>MRWHIGTGYRFFKDLLGFDQYQLLSHKGIERYWCIQFLTYNFLEYQRLEWKQPGIPTTIGDVVRRVRKDYLCRSVVYAYEQALAEKPIADVLKQLKLTASFFKKPDR</sequence>
<dbReference type="Proteomes" id="UP000658382">
    <property type="component" value="Unassembled WGS sequence"/>
</dbReference>
<reference evidence="1" key="2">
    <citation type="submission" date="2020-09" db="EMBL/GenBank/DDBJ databases">
        <authorList>
            <person name="Sun Q."/>
            <person name="Ohkuma M."/>
        </authorList>
    </citation>
    <scope>NUCLEOTIDE SEQUENCE</scope>
    <source>
        <strain evidence="1">JCM 12580</strain>
    </source>
</reference>